<proteinExistence type="predicted"/>
<protein>
    <submittedName>
        <fullName evidence="1">Uncharacterized protein</fullName>
    </submittedName>
</protein>
<comment type="caution">
    <text evidence="1">The sequence shown here is derived from an EMBL/GenBank/DDBJ whole genome shotgun (WGS) entry which is preliminary data.</text>
</comment>
<gene>
    <name evidence="1" type="ORF">DPEC_G00125520</name>
</gene>
<keyword evidence="2" id="KW-1185">Reference proteome</keyword>
<dbReference type="EMBL" id="CM055737">
    <property type="protein sequence ID" value="KAJ8006176.1"/>
    <property type="molecule type" value="Genomic_DNA"/>
</dbReference>
<accession>A0ACC2GR94</accession>
<organism evidence="1 2">
    <name type="scientific">Dallia pectoralis</name>
    <name type="common">Alaska blackfish</name>
    <dbReference type="NCBI Taxonomy" id="75939"/>
    <lineage>
        <taxon>Eukaryota</taxon>
        <taxon>Metazoa</taxon>
        <taxon>Chordata</taxon>
        <taxon>Craniata</taxon>
        <taxon>Vertebrata</taxon>
        <taxon>Euteleostomi</taxon>
        <taxon>Actinopterygii</taxon>
        <taxon>Neopterygii</taxon>
        <taxon>Teleostei</taxon>
        <taxon>Protacanthopterygii</taxon>
        <taxon>Esociformes</taxon>
        <taxon>Umbridae</taxon>
        <taxon>Dallia</taxon>
    </lineage>
</organism>
<name>A0ACC2GR94_DALPE</name>
<reference evidence="1" key="1">
    <citation type="submission" date="2021-05" db="EMBL/GenBank/DDBJ databases">
        <authorList>
            <person name="Pan Q."/>
            <person name="Jouanno E."/>
            <person name="Zahm M."/>
            <person name="Klopp C."/>
            <person name="Cabau C."/>
            <person name="Louis A."/>
            <person name="Berthelot C."/>
            <person name="Parey E."/>
            <person name="Roest Crollius H."/>
            <person name="Montfort J."/>
            <person name="Robinson-Rechavi M."/>
            <person name="Bouchez O."/>
            <person name="Lampietro C."/>
            <person name="Lopez Roques C."/>
            <person name="Donnadieu C."/>
            <person name="Postlethwait J."/>
            <person name="Bobe J."/>
            <person name="Dillon D."/>
            <person name="Chandos A."/>
            <person name="von Hippel F."/>
            <person name="Guiguen Y."/>
        </authorList>
    </citation>
    <scope>NUCLEOTIDE SEQUENCE</scope>
    <source>
        <strain evidence="1">YG-Jan2019</strain>
    </source>
</reference>
<sequence>MHGLCDLGFLTDLTAKLNALNNELQEKDRHLPHMISADQHLHLPYLSVNHIRRWIISNTRTAFLKNSPQIFEVEQEVYRELIVSHWPHHQSSVEATIEGHQLLIKKPKPLVSSHEPKSIDAVCGLSEKQALLDISSVEMIQGNPLGQTQLYVLGSMEDKEKMVELVSQIIQKAKKRH</sequence>
<evidence type="ECO:0000313" key="2">
    <source>
        <dbReference type="Proteomes" id="UP001157502"/>
    </source>
</evidence>
<evidence type="ECO:0000313" key="1">
    <source>
        <dbReference type="EMBL" id="KAJ8006176.1"/>
    </source>
</evidence>
<dbReference type="Proteomes" id="UP001157502">
    <property type="component" value="Chromosome 10"/>
</dbReference>